<dbReference type="GO" id="GO:0005524">
    <property type="term" value="F:ATP binding"/>
    <property type="evidence" value="ECO:0007669"/>
    <property type="project" value="InterPro"/>
</dbReference>
<dbReference type="PROSITE" id="PS50011">
    <property type="entry name" value="PROTEIN_KINASE_DOM"/>
    <property type="match status" value="1"/>
</dbReference>
<gene>
    <name evidence="6" type="ORF">LWI29_028035</name>
</gene>
<evidence type="ECO:0000313" key="6">
    <source>
        <dbReference type="EMBL" id="KAK0601848.1"/>
    </source>
</evidence>
<dbReference type="GO" id="GO:0004674">
    <property type="term" value="F:protein serine/threonine kinase activity"/>
    <property type="evidence" value="ECO:0007669"/>
    <property type="project" value="UniProtKB-KW"/>
</dbReference>
<comment type="subcellular location">
    <subcellularLocation>
        <location evidence="1">Cell membrane</location>
        <topology evidence="1">Lipid-anchor</topology>
    </subcellularLocation>
</comment>
<dbReference type="EMBL" id="JAUESC010000003">
    <property type="protein sequence ID" value="KAK0601848.1"/>
    <property type="molecule type" value="Genomic_DNA"/>
</dbReference>
<dbReference type="PANTHER" id="PTHR47985">
    <property type="entry name" value="OS07G0668900 PROTEIN"/>
    <property type="match status" value="1"/>
</dbReference>
<dbReference type="InterPro" id="IPR011009">
    <property type="entry name" value="Kinase-like_dom_sf"/>
</dbReference>
<reference evidence="6" key="2">
    <citation type="submission" date="2023-06" db="EMBL/GenBank/DDBJ databases">
        <authorList>
            <person name="Swenson N.G."/>
            <person name="Wegrzyn J.L."/>
            <person name="Mcevoy S.L."/>
        </authorList>
    </citation>
    <scope>NUCLEOTIDE SEQUENCE</scope>
    <source>
        <strain evidence="6">NS2018</strain>
        <tissue evidence="6">Leaf</tissue>
    </source>
</reference>
<dbReference type="SUPFAM" id="SSF56112">
    <property type="entry name" value="Protein kinase-like (PK-like)"/>
    <property type="match status" value="1"/>
</dbReference>
<evidence type="ECO:0000256" key="2">
    <source>
        <dbReference type="ARBA" id="ARBA00022527"/>
    </source>
</evidence>
<dbReference type="Proteomes" id="UP001168877">
    <property type="component" value="Unassembled WGS sequence"/>
</dbReference>
<dbReference type="AlphaFoldDB" id="A0AA39T744"/>
<keyword evidence="2" id="KW-0808">Transferase</keyword>
<keyword evidence="4" id="KW-0449">Lipoprotein</keyword>
<dbReference type="GO" id="GO:0005886">
    <property type="term" value="C:plasma membrane"/>
    <property type="evidence" value="ECO:0007669"/>
    <property type="project" value="UniProtKB-SubCell"/>
</dbReference>
<keyword evidence="2" id="KW-0418">Kinase</keyword>
<keyword evidence="7" id="KW-1185">Reference proteome</keyword>
<name>A0AA39T744_ACESA</name>
<feature type="domain" description="Protein kinase" evidence="5">
    <location>
        <begin position="1"/>
        <end position="167"/>
    </location>
</feature>
<reference evidence="6" key="1">
    <citation type="journal article" date="2022" name="Plant J.">
        <title>Strategies of tolerance reflected in two North American maple genomes.</title>
        <authorList>
            <person name="McEvoy S.L."/>
            <person name="Sezen U.U."/>
            <person name="Trouern-Trend A."/>
            <person name="McMahon S.M."/>
            <person name="Schaberg P.G."/>
            <person name="Yang J."/>
            <person name="Wegrzyn J.L."/>
            <person name="Swenson N.G."/>
        </authorList>
    </citation>
    <scope>NUCLEOTIDE SEQUENCE</scope>
    <source>
        <strain evidence="6">NS2018</strain>
    </source>
</reference>
<evidence type="ECO:0000313" key="7">
    <source>
        <dbReference type="Proteomes" id="UP001168877"/>
    </source>
</evidence>
<proteinExistence type="predicted"/>
<dbReference type="Gene3D" id="1.10.510.10">
    <property type="entry name" value="Transferase(Phosphotransferase) domain 1"/>
    <property type="match status" value="1"/>
</dbReference>
<accession>A0AA39T744</accession>
<evidence type="ECO:0000256" key="4">
    <source>
        <dbReference type="ARBA" id="ARBA00023288"/>
    </source>
</evidence>
<keyword evidence="2" id="KW-0723">Serine/threonine-protein kinase</keyword>
<sequence>MRYYREAFVGPIRSGKSNGRNEDPKKWKVRDSSVSVKKHVMKTRYSKVNFKVSRNLEEGISNIIETGVILGFDFKGKKVKMVDILAVLLKTIKIVINKIQSASDIPRFHCLKLLLDKDFNAKLSDFGIAKLGPTGDKTHVSTRVMATNGYCAPEYALAGELTAKSDV</sequence>
<comment type="caution">
    <text evidence="6">The sequence shown here is derived from an EMBL/GenBank/DDBJ whole genome shotgun (WGS) entry which is preliminary data.</text>
</comment>
<protein>
    <recommendedName>
        <fullName evidence="5">Protein kinase domain-containing protein</fullName>
    </recommendedName>
</protein>
<evidence type="ECO:0000259" key="5">
    <source>
        <dbReference type="PROSITE" id="PS50011"/>
    </source>
</evidence>
<evidence type="ECO:0000256" key="1">
    <source>
        <dbReference type="ARBA" id="ARBA00004193"/>
    </source>
</evidence>
<dbReference type="PANTHER" id="PTHR47985:SF39">
    <property type="entry name" value="SERINE_THREONINE-PROTEIN KINASE PBL23-RELATED"/>
    <property type="match status" value="1"/>
</dbReference>
<keyword evidence="3" id="KW-0472">Membrane</keyword>
<evidence type="ECO:0000256" key="3">
    <source>
        <dbReference type="ARBA" id="ARBA00023136"/>
    </source>
</evidence>
<dbReference type="InterPro" id="IPR000719">
    <property type="entry name" value="Prot_kinase_dom"/>
</dbReference>
<organism evidence="6 7">
    <name type="scientific">Acer saccharum</name>
    <name type="common">Sugar maple</name>
    <dbReference type="NCBI Taxonomy" id="4024"/>
    <lineage>
        <taxon>Eukaryota</taxon>
        <taxon>Viridiplantae</taxon>
        <taxon>Streptophyta</taxon>
        <taxon>Embryophyta</taxon>
        <taxon>Tracheophyta</taxon>
        <taxon>Spermatophyta</taxon>
        <taxon>Magnoliopsida</taxon>
        <taxon>eudicotyledons</taxon>
        <taxon>Gunneridae</taxon>
        <taxon>Pentapetalae</taxon>
        <taxon>rosids</taxon>
        <taxon>malvids</taxon>
        <taxon>Sapindales</taxon>
        <taxon>Sapindaceae</taxon>
        <taxon>Hippocastanoideae</taxon>
        <taxon>Acereae</taxon>
        <taxon>Acer</taxon>
    </lineage>
</organism>